<sequence length="192" mass="22727">MSNRRHHHTEDRHDSHRRSSSRHRTPPRVVFAQHQHPRHRPNQVDPVDSLAFRNALLRACARFKDILDRVQKEGVWPDAQRYNSVVERVTYYALKLSADDCREELKKEDTQKAMMWSKHLLQMNELLRHQSHERRNMRNRYNHRGHEGQGEGSSGNWADNGWTRVQGYQGDTPHVRLVKVETMPEGFIPPGY</sequence>
<dbReference type="InParanoid" id="A0A3N4KQQ4"/>
<evidence type="ECO:0000313" key="3">
    <source>
        <dbReference type="Proteomes" id="UP000277580"/>
    </source>
</evidence>
<dbReference type="AlphaFoldDB" id="A0A3N4KQQ4"/>
<gene>
    <name evidence="2" type="ORF">P167DRAFT_547022</name>
</gene>
<organism evidence="2 3">
    <name type="scientific">Morchella conica CCBAS932</name>
    <dbReference type="NCBI Taxonomy" id="1392247"/>
    <lineage>
        <taxon>Eukaryota</taxon>
        <taxon>Fungi</taxon>
        <taxon>Dikarya</taxon>
        <taxon>Ascomycota</taxon>
        <taxon>Pezizomycotina</taxon>
        <taxon>Pezizomycetes</taxon>
        <taxon>Pezizales</taxon>
        <taxon>Morchellaceae</taxon>
        <taxon>Morchella</taxon>
    </lineage>
</organism>
<protein>
    <submittedName>
        <fullName evidence="2">Uncharacterized protein</fullName>
    </submittedName>
</protein>
<keyword evidence="3" id="KW-1185">Reference proteome</keyword>
<feature type="region of interest" description="Disordered" evidence="1">
    <location>
        <begin position="1"/>
        <end position="26"/>
    </location>
</feature>
<name>A0A3N4KQQ4_9PEZI</name>
<feature type="region of interest" description="Disordered" evidence="1">
    <location>
        <begin position="141"/>
        <end position="165"/>
    </location>
</feature>
<reference evidence="2 3" key="1">
    <citation type="journal article" date="2018" name="Nat. Ecol. Evol.">
        <title>Pezizomycetes genomes reveal the molecular basis of ectomycorrhizal truffle lifestyle.</title>
        <authorList>
            <person name="Murat C."/>
            <person name="Payen T."/>
            <person name="Noel B."/>
            <person name="Kuo A."/>
            <person name="Morin E."/>
            <person name="Chen J."/>
            <person name="Kohler A."/>
            <person name="Krizsan K."/>
            <person name="Balestrini R."/>
            <person name="Da Silva C."/>
            <person name="Montanini B."/>
            <person name="Hainaut M."/>
            <person name="Levati E."/>
            <person name="Barry K.W."/>
            <person name="Belfiori B."/>
            <person name="Cichocki N."/>
            <person name="Clum A."/>
            <person name="Dockter R.B."/>
            <person name="Fauchery L."/>
            <person name="Guy J."/>
            <person name="Iotti M."/>
            <person name="Le Tacon F."/>
            <person name="Lindquist E.A."/>
            <person name="Lipzen A."/>
            <person name="Malagnac F."/>
            <person name="Mello A."/>
            <person name="Molinier V."/>
            <person name="Miyauchi S."/>
            <person name="Poulain J."/>
            <person name="Riccioni C."/>
            <person name="Rubini A."/>
            <person name="Sitrit Y."/>
            <person name="Splivallo R."/>
            <person name="Traeger S."/>
            <person name="Wang M."/>
            <person name="Zifcakova L."/>
            <person name="Wipf D."/>
            <person name="Zambonelli A."/>
            <person name="Paolocci F."/>
            <person name="Nowrousian M."/>
            <person name="Ottonello S."/>
            <person name="Baldrian P."/>
            <person name="Spatafora J.W."/>
            <person name="Henrissat B."/>
            <person name="Nagy L.G."/>
            <person name="Aury J.M."/>
            <person name="Wincker P."/>
            <person name="Grigoriev I.V."/>
            <person name="Bonfante P."/>
            <person name="Martin F.M."/>
        </authorList>
    </citation>
    <scope>NUCLEOTIDE SEQUENCE [LARGE SCALE GENOMIC DNA]</scope>
    <source>
        <strain evidence="2 3">CCBAS932</strain>
    </source>
</reference>
<dbReference type="Proteomes" id="UP000277580">
    <property type="component" value="Unassembled WGS sequence"/>
</dbReference>
<proteinExistence type="predicted"/>
<evidence type="ECO:0000256" key="1">
    <source>
        <dbReference type="SAM" id="MobiDB-lite"/>
    </source>
</evidence>
<feature type="compositionally biased region" description="Basic residues" evidence="1">
    <location>
        <begin position="15"/>
        <end position="26"/>
    </location>
</feature>
<dbReference type="EMBL" id="ML119141">
    <property type="protein sequence ID" value="RPB10711.1"/>
    <property type="molecule type" value="Genomic_DNA"/>
</dbReference>
<evidence type="ECO:0000313" key="2">
    <source>
        <dbReference type="EMBL" id="RPB10711.1"/>
    </source>
</evidence>
<accession>A0A3N4KQQ4</accession>